<organism evidence="5 6">
    <name type="scientific">Ancylomarina salipaludis</name>
    <dbReference type="NCBI Taxonomy" id="2501299"/>
    <lineage>
        <taxon>Bacteria</taxon>
        <taxon>Pseudomonadati</taxon>
        <taxon>Bacteroidota</taxon>
        <taxon>Bacteroidia</taxon>
        <taxon>Marinilabiliales</taxon>
        <taxon>Marinifilaceae</taxon>
        <taxon>Ancylomarina</taxon>
    </lineage>
</organism>
<dbReference type="PANTHER" id="PTHR21666:SF289">
    <property type="entry name" value="L-ALA--D-GLU ENDOPEPTIDASE"/>
    <property type="match status" value="1"/>
</dbReference>
<proteinExistence type="predicted"/>
<dbReference type="EMBL" id="SAXA01000021">
    <property type="protein sequence ID" value="RXQ87843.1"/>
    <property type="molecule type" value="Genomic_DNA"/>
</dbReference>
<keyword evidence="2" id="KW-0472">Membrane</keyword>
<evidence type="ECO:0000256" key="1">
    <source>
        <dbReference type="ARBA" id="ARBA00022729"/>
    </source>
</evidence>
<reference evidence="5 6" key="1">
    <citation type="submission" date="2019-01" db="EMBL/GenBank/DDBJ databases">
        <title>Ancylomarina salipaludis sp. nov., isolated from a salt marsh.</title>
        <authorList>
            <person name="Yoon J.-H."/>
        </authorList>
    </citation>
    <scope>NUCLEOTIDE SEQUENCE [LARGE SCALE GENOMIC DNA]</scope>
    <source>
        <strain evidence="5 6">SHSM-M15</strain>
    </source>
</reference>
<dbReference type="CDD" id="cd12797">
    <property type="entry name" value="M23_peptidase"/>
    <property type="match status" value="1"/>
</dbReference>
<feature type="domain" description="Peptidase M56" evidence="4">
    <location>
        <begin position="159"/>
        <end position="261"/>
    </location>
</feature>
<accession>A0A4Q1JJ08</accession>
<feature type="transmembrane region" description="Helical" evidence="2">
    <location>
        <begin position="37"/>
        <end position="56"/>
    </location>
</feature>
<dbReference type="GO" id="GO:0004222">
    <property type="term" value="F:metalloendopeptidase activity"/>
    <property type="evidence" value="ECO:0007669"/>
    <property type="project" value="TreeGrafter"/>
</dbReference>
<dbReference type="Proteomes" id="UP000289703">
    <property type="component" value="Unassembled WGS sequence"/>
</dbReference>
<evidence type="ECO:0000313" key="5">
    <source>
        <dbReference type="EMBL" id="RXQ87843.1"/>
    </source>
</evidence>
<keyword evidence="2" id="KW-1133">Transmembrane helix</keyword>
<dbReference type="Gene3D" id="2.70.70.10">
    <property type="entry name" value="Glucose Permease (Domain IIA)"/>
    <property type="match status" value="1"/>
</dbReference>
<dbReference type="SUPFAM" id="SSF51261">
    <property type="entry name" value="Duplicated hybrid motif"/>
    <property type="match status" value="1"/>
</dbReference>
<name>A0A4Q1JJ08_9BACT</name>
<keyword evidence="2" id="KW-0812">Transmembrane</keyword>
<dbReference type="InterPro" id="IPR050570">
    <property type="entry name" value="Cell_wall_metabolism_enzyme"/>
</dbReference>
<dbReference type="InterPro" id="IPR016047">
    <property type="entry name" value="M23ase_b-sheet_dom"/>
</dbReference>
<dbReference type="Pfam" id="PF05569">
    <property type="entry name" value="Peptidase_M56"/>
    <property type="match status" value="1"/>
</dbReference>
<protein>
    <recommendedName>
        <fullName evidence="7">M23 family metallopeptidase</fullName>
    </recommendedName>
</protein>
<evidence type="ECO:0000259" key="3">
    <source>
        <dbReference type="Pfam" id="PF01551"/>
    </source>
</evidence>
<feature type="transmembrane region" description="Helical" evidence="2">
    <location>
        <begin position="268"/>
        <end position="288"/>
    </location>
</feature>
<keyword evidence="1" id="KW-0732">Signal</keyword>
<feature type="transmembrane region" description="Helical" evidence="2">
    <location>
        <begin position="6"/>
        <end position="25"/>
    </location>
</feature>
<dbReference type="InterPro" id="IPR011055">
    <property type="entry name" value="Dup_hybrid_motif"/>
</dbReference>
<dbReference type="OrthoDB" id="9814002at2"/>
<feature type="transmembrane region" description="Helical" evidence="2">
    <location>
        <begin position="95"/>
        <end position="121"/>
    </location>
</feature>
<evidence type="ECO:0008006" key="7">
    <source>
        <dbReference type="Google" id="ProtNLM"/>
    </source>
</evidence>
<dbReference type="AlphaFoldDB" id="A0A4Q1JJ08"/>
<keyword evidence="6" id="KW-1185">Reference proteome</keyword>
<comment type="caution">
    <text evidence="5">The sequence shown here is derived from an EMBL/GenBank/DDBJ whole genome shotgun (WGS) entry which is preliminary data.</text>
</comment>
<dbReference type="PANTHER" id="PTHR21666">
    <property type="entry name" value="PEPTIDASE-RELATED"/>
    <property type="match status" value="1"/>
</dbReference>
<dbReference type="RefSeq" id="WP_129255675.1">
    <property type="nucleotide sequence ID" value="NZ_SAXA01000021.1"/>
</dbReference>
<evidence type="ECO:0000256" key="2">
    <source>
        <dbReference type="SAM" id="Phobius"/>
    </source>
</evidence>
<dbReference type="Pfam" id="PF01551">
    <property type="entry name" value="Peptidase_M23"/>
    <property type="match status" value="1"/>
</dbReference>
<sequence>MTDFILYSIKSGLCLAIFYGFYQLVLVKDTHVKRNRFYLLTALMFSFILPLINFTFDHEQLAKAHQFVWEFENSFEDQLQIAEPNLREGFRFDSRFLICILYALGVVTILGRVILSLVSIFKIIQANEIKREGDLNLVFIEQTHSPYSFFNYVFLNPSILSKTENKQILLHESIHSKQLHSIDLLAVELVKAFFWFNPIVYLLKNALVEVHEYCADQACVVDDTNKIDYQQCLFQYVESKMNSNLTSAFKSSLILKRIKMIKKSNTSVWAHFKLILILPVLLISMLSFDYSETKSVNMENKTIPAGHDLKLPIKASVGVRITSPYGERMHPIKKKMLFHKGIDISAHQGTPIYAIADGQVHLLETNYVEGKAYGRYIIIQHDGGLASLYSQMSRYNVKLGEKVKKGDVIGYVGSSGISTGPHLHLEIKKNGENVNPADFIDFSSLKMK</sequence>
<dbReference type="CDD" id="cd07341">
    <property type="entry name" value="M56_BlaR1_MecR1_like"/>
    <property type="match status" value="1"/>
</dbReference>
<dbReference type="InterPro" id="IPR008756">
    <property type="entry name" value="Peptidase_M56"/>
</dbReference>
<gene>
    <name evidence="5" type="ORF">EO244_15905</name>
</gene>
<feature type="domain" description="M23ase beta-sheet core" evidence="3">
    <location>
        <begin position="338"/>
        <end position="436"/>
    </location>
</feature>
<evidence type="ECO:0000313" key="6">
    <source>
        <dbReference type="Proteomes" id="UP000289703"/>
    </source>
</evidence>
<evidence type="ECO:0000259" key="4">
    <source>
        <dbReference type="Pfam" id="PF05569"/>
    </source>
</evidence>